<sequence length="108" mass="12445">MMRFVQLNNFNNSFRVENNHNHTALILSKLVFILPPGGIVPPSLSLQVVDENELPLFNELVAPLAKKENHETVAYLHQEFSIWEHLQVSLITNASDIKFEVELYFTLQ</sequence>
<dbReference type="AlphaFoldDB" id="A0A512B0K8"/>
<dbReference type="Proteomes" id="UP000321532">
    <property type="component" value="Unassembled WGS sequence"/>
</dbReference>
<protein>
    <submittedName>
        <fullName evidence="1">Uncharacterized protein</fullName>
    </submittedName>
</protein>
<gene>
    <name evidence="1" type="ORF">AAE02nite_31550</name>
</gene>
<keyword evidence="2" id="KW-1185">Reference proteome</keyword>
<reference evidence="1 2" key="1">
    <citation type="submission" date="2019-07" db="EMBL/GenBank/DDBJ databases">
        <title>Whole genome shotgun sequence of Adhaeribacter aerolatus NBRC 106133.</title>
        <authorList>
            <person name="Hosoyama A."/>
            <person name="Uohara A."/>
            <person name="Ohji S."/>
            <person name="Ichikawa N."/>
        </authorList>
    </citation>
    <scope>NUCLEOTIDE SEQUENCE [LARGE SCALE GENOMIC DNA]</scope>
    <source>
        <strain evidence="1 2">NBRC 106133</strain>
    </source>
</reference>
<dbReference type="EMBL" id="BJYS01000024">
    <property type="protein sequence ID" value="GEO05491.1"/>
    <property type="molecule type" value="Genomic_DNA"/>
</dbReference>
<comment type="caution">
    <text evidence="1">The sequence shown here is derived from an EMBL/GenBank/DDBJ whole genome shotgun (WGS) entry which is preliminary data.</text>
</comment>
<proteinExistence type="predicted"/>
<name>A0A512B0K8_9BACT</name>
<accession>A0A512B0K8</accession>
<evidence type="ECO:0000313" key="1">
    <source>
        <dbReference type="EMBL" id="GEO05491.1"/>
    </source>
</evidence>
<organism evidence="1 2">
    <name type="scientific">Adhaeribacter aerolatus</name>
    <dbReference type="NCBI Taxonomy" id="670289"/>
    <lineage>
        <taxon>Bacteria</taxon>
        <taxon>Pseudomonadati</taxon>
        <taxon>Bacteroidota</taxon>
        <taxon>Cytophagia</taxon>
        <taxon>Cytophagales</taxon>
        <taxon>Hymenobacteraceae</taxon>
        <taxon>Adhaeribacter</taxon>
    </lineage>
</organism>
<dbReference type="RefSeq" id="WP_146899585.1">
    <property type="nucleotide sequence ID" value="NZ_BJYS01000024.1"/>
</dbReference>
<evidence type="ECO:0000313" key="2">
    <source>
        <dbReference type="Proteomes" id="UP000321532"/>
    </source>
</evidence>